<dbReference type="Proteomes" id="UP000034316">
    <property type="component" value="Unassembled WGS sequence"/>
</dbReference>
<dbReference type="CDD" id="cd00385">
    <property type="entry name" value="Isoprenoid_Biosyn_C1"/>
    <property type="match status" value="1"/>
</dbReference>
<dbReference type="AlphaFoldDB" id="A0A0G0D2G1"/>
<dbReference type="Gene3D" id="1.10.600.10">
    <property type="entry name" value="Farnesyl Diphosphate Synthase"/>
    <property type="match status" value="1"/>
</dbReference>
<dbReference type="EMBL" id="LBRB01000013">
    <property type="protein sequence ID" value="KKP88449.1"/>
    <property type="molecule type" value="Genomic_DNA"/>
</dbReference>
<comment type="caution">
    <text evidence="1">The sequence shown here is derived from an EMBL/GenBank/DDBJ whole genome shotgun (WGS) entry which is preliminary data.</text>
</comment>
<evidence type="ECO:0000313" key="2">
    <source>
        <dbReference type="Proteomes" id="UP000034316"/>
    </source>
</evidence>
<name>A0A0G0D2G1_9BACT</name>
<accession>A0A0G0D2G1</accession>
<dbReference type="InterPro" id="IPR008949">
    <property type="entry name" value="Isoprenoid_synthase_dom_sf"/>
</dbReference>
<protein>
    <submittedName>
        <fullName evidence="1">Uncharacterized protein</fullName>
    </submittedName>
</protein>
<reference evidence="1 2" key="1">
    <citation type="journal article" date="2015" name="Nature">
        <title>rRNA introns, odd ribosomes, and small enigmatic genomes across a large radiation of phyla.</title>
        <authorList>
            <person name="Brown C.T."/>
            <person name="Hug L.A."/>
            <person name="Thomas B.C."/>
            <person name="Sharon I."/>
            <person name="Castelle C.J."/>
            <person name="Singh A."/>
            <person name="Wilkins M.J."/>
            <person name="Williams K.H."/>
            <person name="Banfield J.F."/>
        </authorList>
    </citation>
    <scope>NUCLEOTIDE SEQUENCE [LARGE SCALE GENOMIC DNA]</scope>
</reference>
<proteinExistence type="predicted"/>
<sequence>MSIGAVCLWESYRVWILEQLPEYGKIVKLYLDERREGVPCTCGVPIFAGEVFKVDEKAILEIGFTHIVFDHFTHVLDDLTDETVKNQPEMLHLSHSLLALGLERTALLPGGHHVREYLQDALSGERYLWRHHGEIIAYTDEDFAQTARRGALAKTALALCAGHADADKHDPILHQVERAVDSLSVALQLTDDLVDWKEDLQNRIFTYPLTELAISGANLGDKQSNVENLLITSKVASQTLELIQRLTTKGTDMLEGVCATEWQNYLVRFKSTLISWEERITHYNPHVPPLCLTSEKHTMMH</sequence>
<dbReference type="SUPFAM" id="SSF48576">
    <property type="entry name" value="Terpenoid synthases"/>
    <property type="match status" value="1"/>
</dbReference>
<gene>
    <name evidence="1" type="ORF">UR93_C0013G0009</name>
</gene>
<organism evidence="1 2">
    <name type="scientific">Berkelbacteria bacterium GW2011_GWA2_35_9</name>
    <dbReference type="NCBI Taxonomy" id="1618333"/>
    <lineage>
        <taxon>Bacteria</taxon>
        <taxon>Candidatus Berkelbacteria</taxon>
    </lineage>
</organism>
<evidence type="ECO:0000313" key="1">
    <source>
        <dbReference type="EMBL" id="KKP88449.1"/>
    </source>
</evidence>